<feature type="region of interest" description="Disordered" evidence="1">
    <location>
        <begin position="221"/>
        <end position="267"/>
    </location>
</feature>
<organism evidence="2 3">
    <name type="scientific">Prorocentrum cordatum</name>
    <dbReference type="NCBI Taxonomy" id="2364126"/>
    <lineage>
        <taxon>Eukaryota</taxon>
        <taxon>Sar</taxon>
        <taxon>Alveolata</taxon>
        <taxon>Dinophyceae</taxon>
        <taxon>Prorocentrales</taxon>
        <taxon>Prorocentraceae</taxon>
        <taxon>Prorocentrum</taxon>
    </lineage>
</organism>
<dbReference type="Proteomes" id="UP001189429">
    <property type="component" value="Unassembled WGS sequence"/>
</dbReference>
<evidence type="ECO:0008006" key="4">
    <source>
        <dbReference type="Google" id="ProtNLM"/>
    </source>
</evidence>
<feature type="compositionally biased region" description="Basic residues" evidence="1">
    <location>
        <begin position="240"/>
        <end position="255"/>
    </location>
</feature>
<evidence type="ECO:0000256" key="1">
    <source>
        <dbReference type="SAM" id="MobiDB-lite"/>
    </source>
</evidence>
<protein>
    <recommendedName>
        <fullName evidence="4">Altered inheritance of mitochondria protein 24, mitochondrial</fullName>
    </recommendedName>
</protein>
<accession>A0ABN9PPA4</accession>
<evidence type="ECO:0000313" key="2">
    <source>
        <dbReference type="EMBL" id="CAK0793541.1"/>
    </source>
</evidence>
<dbReference type="EMBL" id="CAUYUJ010000990">
    <property type="protein sequence ID" value="CAK0793541.1"/>
    <property type="molecule type" value="Genomic_DNA"/>
</dbReference>
<feature type="compositionally biased region" description="Low complexity" evidence="1">
    <location>
        <begin position="256"/>
        <end position="267"/>
    </location>
</feature>
<name>A0ABN9PPA4_9DINO</name>
<sequence>DWRPCKKAKDSVQKHVSDIVIVNDNIFECKPGACLDASEASQAQELAASIHATSREERNDIREAFQEEGRVTRWLCSYESIAQGESVLYRCVLQCFLPWEPAPGQRELAGPWAYLVEGERYQFSISERLVYSEADPSGGMITGTLSEGEGGWLEARTMHGDGRIGPIVRLRFLRGRARLEVQSRDLGIAMWSCSAVARRSLQCSFTGYGGGPGMSAVSAMERALQEPAGQRPASRTPAPPRRRAGRPPRSPRPRTLRASASRPPRGG</sequence>
<comment type="caution">
    <text evidence="2">The sequence shown here is derived from an EMBL/GenBank/DDBJ whole genome shotgun (WGS) entry which is preliminary data.</text>
</comment>
<feature type="non-terminal residue" evidence="2">
    <location>
        <position position="1"/>
    </location>
</feature>
<proteinExistence type="predicted"/>
<gene>
    <name evidence="2" type="ORF">PCOR1329_LOCUS3805</name>
</gene>
<evidence type="ECO:0000313" key="3">
    <source>
        <dbReference type="Proteomes" id="UP001189429"/>
    </source>
</evidence>
<reference evidence="2" key="1">
    <citation type="submission" date="2023-10" db="EMBL/GenBank/DDBJ databases">
        <authorList>
            <person name="Chen Y."/>
            <person name="Shah S."/>
            <person name="Dougan E. K."/>
            <person name="Thang M."/>
            <person name="Chan C."/>
        </authorList>
    </citation>
    <scope>NUCLEOTIDE SEQUENCE [LARGE SCALE GENOMIC DNA]</scope>
</reference>
<keyword evidence="3" id="KW-1185">Reference proteome</keyword>